<accession>A0A151RNT3</accession>
<dbReference type="AlphaFoldDB" id="A0A151RNT3"/>
<evidence type="ECO:0008006" key="3">
    <source>
        <dbReference type="Google" id="ProtNLM"/>
    </source>
</evidence>
<evidence type="ECO:0000313" key="1">
    <source>
        <dbReference type="EMBL" id="KYP44186.1"/>
    </source>
</evidence>
<protein>
    <recommendedName>
        <fullName evidence="3">Retrovirus-related Pol polyprotein from transposon TNT 1-94</fullName>
    </recommendedName>
</protein>
<evidence type="ECO:0000313" key="2">
    <source>
        <dbReference type="Proteomes" id="UP000075243"/>
    </source>
</evidence>
<sequence>MADSRWRQAMLDEMDALQTSGTWELVPLPPDKSIVGCQFVIGRYTNWILKMSF</sequence>
<reference evidence="1" key="1">
    <citation type="journal article" date="2012" name="Nat. Biotechnol.">
        <title>Draft genome sequence of pigeonpea (Cajanus cajan), an orphan legume crop of resource-poor farmers.</title>
        <authorList>
            <person name="Varshney R.K."/>
            <person name="Chen W."/>
            <person name="Li Y."/>
            <person name="Bharti A.K."/>
            <person name="Saxena R.K."/>
            <person name="Schlueter J.A."/>
            <person name="Donoghue M.T."/>
            <person name="Azam S."/>
            <person name="Fan G."/>
            <person name="Whaley A.M."/>
            <person name="Farmer A.D."/>
            <person name="Sheridan J."/>
            <person name="Iwata A."/>
            <person name="Tuteja R."/>
            <person name="Penmetsa R.V."/>
            <person name="Wu W."/>
            <person name="Upadhyaya H.D."/>
            <person name="Yang S.P."/>
            <person name="Shah T."/>
            <person name="Saxena K.B."/>
            <person name="Michael T."/>
            <person name="McCombie W.R."/>
            <person name="Yang B."/>
            <person name="Zhang G."/>
            <person name="Yang H."/>
            <person name="Wang J."/>
            <person name="Spillane C."/>
            <person name="Cook D.R."/>
            <person name="May G.D."/>
            <person name="Xu X."/>
            <person name="Jackson S.A."/>
        </authorList>
    </citation>
    <scope>NUCLEOTIDE SEQUENCE [LARGE SCALE GENOMIC DNA]</scope>
</reference>
<proteinExistence type="predicted"/>
<dbReference type="Proteomes" id="UP000075243">
    <property type="component" value="Unassembled WGS sequence"/>
</dbReference>
<gene>
    <name evidence="1" type="ORF">KK1_034349</name>
</gene>
<name>A0A151RNT3_CAJCA</name>
<organism evidence="1 2">
    <name type="scientific">Cajanus cajan</name>
    <name type="common">Pigeon pea</name>
    <name type="synonym">Cajanus indicus</name>
    <dbReference type="NCBI Taxonomy" id="3821"/>
    <lineage>
        <taxon>Eukaryota</taxon>
        <taxon>Viridiplantae</taxon>
        <taxon>Streptophyta</taxon>
        <taxon>Embryophyta</taxon>
        <taxon>Tracheophyta</taxon>
        <taxon>Spermatophyta</taxon>
        <taxon>Magnoliopsida</taxon>
        <taxon>eudicotyledons</taxon>
        <taxon>Gunneridae</taxon>
        <taxon>Pentapetalae</taxon>
        <taxon>rosids</taxon>
        <taxon>fabids</taxon>
        <taxon>Fabales</taxon>
        <taxon>Fabaceae</taxon>
        <taxon>Papilionoideae</taxon>
        <taxon>50 kb inversion clade</taxon>
        <taxon>NPAAA clade</taxon>
        <taxon>indigoferoid/millettioid clade</taxon>
        <taxon>Phaseoleae</taxon>
        <taxon>Cajanus</taxon>
    </lineage>
</organism>
<keyword evidence="2" id="KW-1185">Reference proteome</keyword>
<dbReference type="EMBL" id="KQ483637">
    <property type="protein sequence ID" value="KYP44186.1"/>
    <property type="molecule type" value="Genomic_DNA"/>
</dbReference>
<dbReference type="Gramene" id="C.cajan_30846.t">
    <property type="protein sequence ID" value="C.cajan_30846.t"/>
    <property type="gene ID" value="C.cajan_30846"/>
</dbReference>